<accession>A0ABD3XMV3</accession>
<comment type="caution">
    <text evidence="2">The sequence shown here is derived from an EMBL/GenBank/DDBJ whole genome shotgun (WGS) entry which is preliminary data.</text>
</comment>
<feature type="non-terminal residue" evidence="2">
    <location>
        <position position="112"/>
    </location>
</feature>
<dbReference type="InterPro" id="IPR007110">
    <property type="entry name" value="Ig-like_dom"/>
</dbReference>
<dbReference type="SUPFAM" id="SSF48726">
    <property type="entry name" value="Immunoglobulin"/>
    <property type="match status" value="1"/>
</dbReference>
<reference evidence="2 3" key="1">
    <citation type="submission" date="2024-11" db="EMBL/GenBank/DDBJ databases">
        <title>Chromosome-level genome assembly of the freshwater bivalve Anodonta woodiana.</title>
        <authorList>
            <person name="Chen X."/>
        </authorList>
    </citation>
    <scope>NUCLEOTIDE SEQUENCE [LARGE SCALE GENOMIC DNA]</scope>
    <source>
        <strain evidence="2">MN2024</strain>
        <tissue evidence="2">Gills</tissue>
    </source>
</reference>
<dbReference type="PROSITE" id="PS50835">
    <property type="entry name" value="IG_LIKE"/>
    <property type="match status" value="1"/>
</dbReference>
<dbReference type="InterPro" id="IPR036179">
    <property type="entry name" value="Ig-like_dom_sf"/>
</dbReference>
<feature type="domain" description="Ig-like" evidence="1">
    <location>
        <begin position="1"/>
        <end position="109"/>
    </location>
</feature>
<dbReference type="AlphaFoldDB" id="A0ABD3XMV3"/>
<sequence length="112" mass="12310">GNSVSLTSYPGQNGQPLELKCQLNLSGTNNPFTVLWYMNDYPNAIERDASNCDSVTTPTTYDLSRYTFSCQTNIFTLTIKTLSQTDDGNCWKCGVRFSDTGPTNLATTCISV</sequence>
<dbReference type="Proteomes" id="UP001634394">
    <property type="component" value="Unassembled WGS sequence"/>
</dbReference>
<proteinExistence type="predicted"/>
<dbReference type="Gene3D" id="2.60.40.10">
    <property type="entry name" value="Immunoglobulins"/>
    <property type="match status" value="1"/>
</dbReference>
<protein>
    <recommendedName>
        <fullName evidence="1">Ig-like domain-containing protein</fullName>
    </recommendedName>
</protein>
<gene>
    <name evidence="2" type="ORF">ACJMK2_027465</name>
</gene>
<evidence type="ECO:0000313" key="3">
    <source>
        <dbReference type="Proteomes" id="UP001634394"/>
    </source>
</evidence>
<organism evidence="2 3">
    <name type="scientific">Sinanodonta woodiana</name>
    <name type="common">Chinese pond mussel</name>
    <name type="synonym">Anodonta woodiana</name>
    <dbReference type="NCBI Taxonomy" id="1069815"/>
    <lineage>
        <taxon>Eukaryota</taxon>
        <taxon>Metazoa</taxon>
        <taxon>Spiralia</taxon>
        <taxon>Lophotrochozoa</taxon>
        <taxon>Mollusca</taxon>
        <taxon>Bivalvia</taxon>
        <taxon>Autobranchia</taxon>
        <taxon>Heteroconchia</taxon>
        <taxon>Palaeoheterodonta</taxon>
        <taxon>Unionida</taxon>
        <taxon>Unionoidea</taxon>
        <taxon>Unionidae</taxon>
        <taxon>Unioninae</taxon>
        <taxon>Sinanodonta</taxon>
    </lineage>
</organism>
<feature type="non-terminal residue" evidence="2">
    <location>
        <position position="1"/>
    </location>
</feature>
<name>A0ABD3XMV3_SINWO</name>
<keyword evidence="3" id="KW-1185">Reference proteome</keyword>
<evidence type="ECO:0000313" key="2">
    <source>
        <dbReference type="EMBL" id="KAL3887524.1"/>
    </source>
</evidence>
<dbReference type="InterPro" id="IPR013783">
    <property type="entry name" value="Ig-like_fold"/>
</dbReference>
<evidence type="ECO:0000259" key="1">
    <source>
        <dbReference type="PROSITE" id="PS50835"/>
    </source>
</evidence>
<dbReference type="EMBL" id="JBJQND010000002">
    <property type="protein sequence ID" value="KAL3887524.1"/>
    <property type="molecule type" value="Genomic_DNA"/>
</dbReference>